<accession>A0A150JLC3</accession>
<comment type="caution">
    <text evidence="2">The sequence shown here is derived from an EMBL/GenBank/DDBJ whole genome shotgun (WGS) entry which is preliminary data.</text>
</comment>
<dbReference type="Gene3D" id="3.30.110.150">
    <property type="entry name" value="SepF-like protein"/>
    <property type="match status" value="1"/>
</dbReference>
<gene>
    <name evidence="2" type="primary">sepF</name>
    <name evidence="2" type="ORF">AN188_00698</name>
    <name evidence="3" type="ORF">APG09_00550</name>
</gene>
<organism evidence="2 4">
    <name type="scientific">Candidatus Methanofastidiosum methylothiophilum</name>
    <dbReference type="NCBI Taxonomy" id="1705564"/>
    <lineage>
        <taxon>Archaea</taxon>
        <taxon>Methanobacteriati</taxon>
        <taxon>Methanobacteriota</taxon>
        <taxon>Stenosarchaea group</taxon>
        <taxon>Candidatus Methanofastidiosia</taxon>
        <taxon>Candidatus Methanofastidiosales</taxon>
        <taxon>Candidatus Methanofastidiosaceae</taxon>
        <taxon>Candidatus Methanofastidiosum</taxon>
    </lineage>
</organism>
<dbReference type="EMBL" id="LNJE01000005">
    <property type="protein sequence ID" value="KYC58050.1"/>
    <property type="molecule type" value="Genomic_DNA"/>
</dbReference>
<dbReference type="AlphaFoldDB" id="A0A150JCH0"/>
<dbReference type="Proteomes" id="UP000092420">
    <property type="component" value="Unassembled WGS sequence"/>
</dbReference>
<reference evidence="2 4" key="1">
    <citation type="journal article" date="2016" name="ISME J.">
        <title>Chasing the elusive Euryarchaeota class WSA2: genomes reveal a uniquely fastidious methyl-reducing methanogen.</title>
        <authorList>
            <person name="Nobu M.K."/>
            <person name="Narihiro T."/>
            <person name="Kuroda K."/>
            <person name="Mei R."/>
            <person name="Liu W.T."/>
        </authorList>
    </citation>
    <scope>NUCLEOTIDE SEQUENCE [LARGE SCALE GENOMIC DNA]</scope>
    <source>
        <strain evidence="2">ADurb1013_Bin02101</strain>
        <strain evidence="3">ADurb1213_Bin02801</strain>
    </source>
</reference>
<dbReference type="GO" id="GO:0051301">
    <property type="term" value="P:cell division"/>
    <property type="evidence" value="ECO:0007669"/>
    <property type="project" value="UniProtKB-KW"/>
</dbReference>
<accession>A0A150JCH0</accession>
<evidence type="ECO:0000313" key="3">
    <source>
        <dbReference type="EMBL" id="KYC58050.1"/>
    </source>
</evidence>
<name>A0A150JCH0_9EURY</name>
<feature type="compositionally biased region" description="Acidic residues" evidence="1">
    <location>
        <begin position="25"/>
        <end position="48"/>
    </location>
</feature>
<dbReference type="Pfam" id="PF04472">
    <property type="entry name" value="SepF"/>
    <property type="match status" value="1"/>
</dbReference>
<keyword evidence="2" id="KW-0131">Cell cycle</keyword>
<evidence type="ECO:0000313" key="2">
    <source>
        <dbReference type="EMBL" id="KYC54901.1"/>
    </source>
</evidence>
<proteinExistence type="predicted"/>
<dbReference type="EMBL" id="LNJB01000006">
    <property type="protein sequence ID" value="KYC54901.1"/>
    <property type="molecule type" value="Genomic_DNA"/>
</dbReference>
<dbReference type="InterPro" id="IPR038594">
    <property type="entry name" value="SepF-like_sf"/>
</dbReference>
<dbReference type="InterPro" id="IPR007561">
    <property type="entry name" value="Cell_div_SepF/SepF-rel"/>
</dbReference>
<feature type="region of interest" description="Disordered" evidence="1">
    <location>
        <begin position="19"/>
        <end position="58"/>
    </location>
</feature>
<evidence type="ECO:0000313" key="4">
    <source>
        <dbReference type="Proteomes" id="UP000092420"/>
    </source>
</evidence>
<evidence type="ECO:0000256" key="1">
    <source>
        <dbReference type="SAM" id="MobiDB-lite"/>
    </source>
</evidence>
<accession>A0A150JI48</accession>
<keyword evidence="2" id="KW-0132">Cell division</keyword>
<protein>
    <submittedName>
        <fullName evidence="2">Cell division protein SepF</fullName>
    </submittedName>
</protein>
<sequence length="165" mass="18978">MLQKGDGIIRRLNKLFGRDQNQDYGDYDENYYPDDYYQDEYTEDESWAQDEKSEPPSAIREVESIPYEEEVLKRNDFMDYGVVYVKSLKLRGLGDIRDISKQLSEGHILIVDIGLLAEREPLELKRAVDQIKGILRGIGGDIAGISERKILIAPSSVKIIRSHEQ</sequence>